<feature type="region of interest" description="Disordered" evidence="4">
    <location>
        <begin position="1"/>
        <end position="28"/>
    </location>
</feature>
<keyword evidence="2 8" id="KW-0418">Kinase</keyword>
<dbReference type="Pfam" id="PF02518">
    <property type="entry name" value="HATPase_c"/>
    <property type="match status" value="1"/>
</dbReference>
<accession>A0ABT5V5W2</accession>
<feature type="domain" description="Signal transduction histidine kinase subgroup 3 dimerisation and phosphoacceptor" evidence="7">
    <location>
        <begin position="221"/>
        <end position="286"/>
    </location>
</feature>
<dbReference type="InterPro" id="IPR050482">
    <property type="entry name" value="Sensor_HK_TwoCompSys"/>
</dbReference>
<dbReference type="RefSeq" id="WP_274732749.1">
    <property type="nucleotide sequence ID" value="NZ_CAMXYX010000004.1"/>
</dbReference>
<dbReference type="Gene3D" id="1.20.5.1930">
    <property type="match status" value="1"/>
</dbReference>
<dbReference type="SUPFAM" id="SSF55874">
    <property type="entry name" value="ATPase domain of HSP90 chaperone/DNA topoisomerase II/histidine kinase"/>
    <property type="match status" value="1"/>
</dbReference>
<dbReference type="Proteomes" id="UP001219297">
    <property type="component" value="Unassembled WGS sequence"/>
</dbReference>
<keyword evidence="9" id="KW-1185">Reference proteome</keyword>
<keyword evidence="5" id="KW-0472">Membrane</keyword>
<keyword evidence="3" id="KW-0902">Two-component regulatory system</keyword>
<dbReference type="InterPro" id="IPR036890">
    <property type="entry name" value="HATPase_C_sf"/>
</dbReference>
<feature type="transmembrane region" description="Helical" evidence="5">
    <location>
        <begin position="52"/>
        <end position="73"/>
    </location>
</feature>
<dbReference type="Gene3D" id="3.30.565.10">
    <property type="entry name" value="Histidine kinase-like ATPase, C-terminal domain"/>
    <property type="match status" value="1"/>
</dbReference>
<comment type="caution">
    <text evidence="8">The sequence shown here is derived from an EMBL/GenBank/DDBJ whole genome shotgun (WGS) entry which is preliminary data.</text>
</comment>
<dbReference type="EMBL" id="JARBHI010000009">
    <property type="protein sequence ID" value="MDE1656366.1"/>
    <property type="molecule type" value="Genomic_DNA"/>
</dbReference>
<evidence type="ECO:0000256" key="1">
    <source>
        <dbReference type="ARBA" id="ARBA00022679"/>
    </source>
</evidence>
<gene>
    <name evidence="8" type="ORF">PWJ81_04695</name>
</gene>
<organism evidence="8 9">
    <name type="scientific">Actinotignum sanguinis</name>
    <dbReference type="NCBI Taxonomy" id="1445614"/>
    <lineage>
        <taxon>Bacteria</taxon>
        <taxon>Bacillati</taxon>
        <taxon>Actinomycetota</taxon>
        <taxon>Actinomycetes</taxon>
        <taxon>Actinomycetales</taxon>
        <taxon>Actinomycetaceae</taxon>
        <taxon>Actinotignum</taxon>
    </lineage>
</organism>
<dbReference type="PANTHER" id="PTHR24421">
    <property type="entry name" value="NITRATE/NITRITE SENSOR PROTEIN NARX-RELATED"/>
    <property type="match status" value="1"/>
</dbReference>
<evidence type="ECO:0000256" key="5">
    <source>
        <dbReference type="SAM" id="Phobius"/>
    </source>
</evidence>
<evidence type="ECO:0000256" key="2">
    <source>
        <dbReference type="ARBA" id="ARBA00022777"/>
    </source>
</evidence>
<dbReference type="InterPro" id="IPR003594">
    <property type="entry name" value="HATPase_dom"/>
</dbReference>
<keyword evidence="5" id="KW-1133">Transmembrane helix</keyword>
<proteinExistence type="predicted"/>
<reference evidence="8 9" key="1">
    <citation type="submission" date="2023-02" db="EMBL/GenBank/DDBJ databases">
        <title>Defining the Infant Male Urobiome and Moving Towards Mechanisms in Urobiome Research.</title>
        <authorList>
            <person name="Reasoner S."/>
            <person name="Flores V."/>
            <person name="Van Horn G."/>
            <person name="Morales G."/>
            <person name="Peard L."/>
            <person name="Abelson B."/>
            <person name="Manuel C."/>
            <person name="Lee J."/>
            <person name="Baker B."/>
            <person name="Williams T."/>
            <person name="Schmitz J."/>
            <person name="Clayton D."/>
            <person name="Hadjifrangiskou M."/>
        </authorList>
    </citation>
    <scope>NUCLEOTIDE SEQUENCE [LARGE SCALE GENOMIC DNA]</scope>
    <source>
        <strain evidence="8 9">AS1053</strain>
    </source>
</reference>
<feature type="domain" description="Histidine kinase/HSP90-like ATPase" evidence="6">
    <location>
        <begin position="323"/>
        <end position="402"/>
    </location>
</feature>
<dbReference type="InterPro" id="IPR011712">
    <property type="entry name" value="Sig_transdc_His_kin_sub3_dim/P"/>
</dbReference>
<dbReference type="Pfam" id="PF07730">
    <property type="entry name" value="HisKA_3"/>
    <property type="match status" value="1"/>
</dbReference>
<feature type="transmembrane region" description="Helical" evidence="5">
    <location>
        <begin position="110"/>
        <end position="131"/>
    </location>
</feature>
<feature type="transmembrane region" description="Helical" evidence="5">
    <location>
        <begin position="179"/>
        <end position="201"/>
    </location>
</feature>
<evidence type="ECO:0000259" key="7">
    <source>
        <dbReference type="Pfam" id="PF07730"/>
    </source>
</evidence>
<feature type="transmembrane region" description="Helical" evidence="5">
    <location>
        <begin position="85"/>
        <end position="104"/>
    </location>
</feature>
<evidence type="ECO:0000313" key="9">
    <source>
        <dbReference type="Proteomes" id="UP001219297"/>
    </source>
</evidence>
<evidence type="ECO:0000256" key="4">
    <source>
        <dbReference type="SAM" id="MobiDB-lite"/>
    </source>
</evidence>
<sequence length="402" mass="43441">MAPSPAASSPTVSSTTAAPRTSAPSPASHYLNRMWRTANQIPAAPTTRRERLTMLFGSGIWLIFLVFPFAGVLLTPSLTPLERGLGYAGICGFGLTYILIFQFPDMRPSWPRWVSLTLWSIPLLACAALIHPFPFGFAYTAPFFAAIWIFSLPLIPGIPCGLLCFAGGAAAHILAPYDFVWAAFLGSIIIPMIPILISRLLEEFAARSARMRAELILSEQRSELASVVHDVLGHSLTAITVKTQLASRLMETNPDAARAELEESLKISRDAIDTVRATVTDLRQPTLDAELDSACALLRSARIAAHVTPPPELPLLTAQLFAWVVREAVTNTVRHSGAHTCTITIEDRESGTRLRVEDDGVGIPAETSAGTGLTGLRERVEAAGGTLSITRLEPGTRVEVRL</sequence>
<evidence type="ECO:0000313" key="8">
    <source>
        <dbReference type="EMBL" id="MDE1656366.1"/>
    </source>
</evidence>
<feature type="transmembrane region" description="Helical" evidence="5">
    <location>
        <begin position="143"/>
        <end position="173"/>
    </location>
</feature>
<keyword evidence="5" id="KW-0812">Transmembrane</keyword>
<name>A0ABT5V5W2_9ACTO</name>
<keyword evidence="1" id="KW-0808">Transferase</keyword>
<evidence type="ECO:0000256" key="3">
    <source>
        <dbReference type="ARBA" id="ARBA00023012"/>
    </source>
</evidence>
<evidence type="ECO:0000259" key="6">
    <source>
        <dbReference type="Pfam" id="PF02518"/>
    </source>
</evidence>
<protein>
    <submittedName>
        <fullName evidence="8">Sensor histidine kinase</fullName>
    </submittedName>
</protein>
<dbReference type="CDD" id="cd16917">
    <property type="entry name" value="HATPase_UhpB-NarQ-NarX-like"/>
    <property type="match status" value="1"/>
</dbReference>
<dbReference type="PANTHER" id="PTHR24421:SF63">
    <property type="entry name" value="SENSOR HISTIDINE KINASE DESK"/>
    <property type="match status" value="1"/>
</dbReference>
<dbReference type="GO" id="GO:0016301">
    <property type="term" value="F:kinase activity"/>
    <property type="evidence" value="ECO:0007669"/>
    <property type="project" value="UniProtKB-KW"/>
</dbReference>